<dbReference type="RefSeq" id="WP_073031400.1">
    <property type="nucleotide sequence ID" value="NZ_BMLR01000001.1"/>
</dbReference>
<keyword evidence="2" id="KW-1185">Reference proteome</keyword>
<proteinExistence type="predicted"/>
<dbReference type="EMBL" id="FRBR01000001">
    <property type="protein sequence ID" value="SHK94325.1"/>
    <property type="molecule type" value="Genomic_DNA"/>
</dbReference>
<organism evidence="1 2">
    <name type="scientific">Roseovarius pacificus</name>
    <dbReference type="NCBI Taxonomy" id="337701"/>
    <lineage>
        <taxon>Bacteria</taxon>
        <taxon>Pseudomonadati</taxon>
        <taxon>Pseudomonadota</taxon>
        <taxon>Alphaproteobacteria</taxon>
        <taxon>Rhodobacterales</taxon>
        <taxon>Roseobacteraceae</taxon>
        <taxon>Roseovarius</taxon>
    </lineage>
</organism>
<dbReference type="AlphaFoldDB" id="A0A1M6WLB6"/>
<accession>A0A1M6WLB6</accession>
<reference evidence="1 2" key="1">
    <citation type="submission" date="2016-11" db="EMBL/GenBank/DDBJ databases">
        <authorList>
            <person name="Jaros S."/>
            <person name="Januszkiewicz K."/>
            <person name="Wedrychowicz H."/>
        </authorList>
    </citation>
    <scope>NUCLEOTIDE SEQUENCE [LARGE SCALE GENOMIC DNA]</scope>
    <source>
        <strain evidence="1 2">DSM 29589</strain>
    </source>
</reference>
<evidence type="ECO:0000313" key="2">
    <source>
        <dbReference type="Proteomes" id="UP000183974"/>
    </source>
</evidence>
<dbReference type="SUPFAM" id="SSF53474">
    <property type="entry name" value="alpha/beta-Hydrolases"/>
    <property type="match status" value="1"/>
</dbReference>
<gene>
    <name evidence="1" type="ORF">SAMN05444398_10157</name>
</gene>
<dbReference type="Proteomes" id="UP000183974">
    <property type="component" value="Unassembled WGS sequence"/>
</dbReference>
<name>A0A1M6WLB6_9RHOB</name>
<sequence>MTVTNPILLGAYATIADYAYDETATIADVSAGSFGTYTELVAADKGLDLKVPWMDDPTGFQARAFFNETTNELVIAFTGTEGADDLDASEFLPDFLADFSLAVAGVSPQGVRPC</sequence>
<dbReference type="STRING" id="337701.SAMN05444398_10157"/>
<evidence type="ECO:0000313" key="1">
    <source>
        <dbReference type="EMBL" id="SHK94325.1"/>
    </source>
</evidence>
<protein>
    <submittedName>
        <fullName evidence="1">Uncharacterized protein</fullName>
    </submittedName>
</protein>
<dbReference type="InterPro" id="IPR029058">
    <property type="entry name" value="AB_hydrolase_fold"/>
</dbReference>